<accession>A0A5S6QXF9</accession>
<keyword evidence="1" id="KW-1185">Reference proteome</keyword>
<proteinExistence type="predicted"/>
<dbReference type="AlphaFoldDB" id="A0A5S6QXF9"/>
<protein>
    <submittedName>
        <fullName evidence="2">Uncharacterized protein</fullName>
    </submittedName>
</protein>
<evidence type="ECO:0000313" key="1">
    <source>
        <dbReference type="Proteomes" id="UP000046395"/>
    </source>
</evidence>
<dbReference type="WBParaSite" id="TMUE_3000012076.1">
    <property type="protein sequence ID" value="TMUE_3000012076.1"/>
    <property type="gene ID" value="WBGene00301461"/>
</dbReference>
<evidence type="ECO:0000313" key="2">
    <source>
        <dbReference type="WBParaSite" id="TMUE_3000012076.1"/>
    </source>
</evidence>
<sequence length="142" mass="16216">MERLCFAQLCAQLICGELAAVQFLKQRGLIHQHWRRRLSRKEHALRHCRAVSVGLKGLMGDRRVHWNRKHRFAAAVEVRTKVLSRQREQRSRKAAGPVDPCLVALHHGKDRHSFLCAILPSVQMAAAPRCYQFGMHKAAAPL</sequence>
<dbReference type="Proteomes" id="UP000046395">
    <property type="component" value="Unassembled WGS sequence"/>
</dbReference>
<name>A0A5S6QXF9_TRIMR</name>
<organism evidence="1 2">
    <name type="scientific">Trichuris muris</name>
    <name type="common">Mouse whipworm</name>
    <dbReference type="NCBI Taxonomy" id="70415"/>
    <lineage>
        <taxon>Eukaryota</taxon>
        <taxon>Metazoa</taxon>
        <taxon>Ecdysozoa</taxon>
        <taxon>Nematoda</taxon>
        <taxon>Enoplea</taxon>
        <taxon>Dorylaimia</taxon>
        <taxon>Trichinellida</taxon>
        <taxon>Trichuridae</taxon>
        <taxon>Trichuris</taxon>
    </lineage>
</organism>
<reference evidence="2" key="1">
    <citation type="submission" date="2019-12" db="UniProtKB">
        <authorList>
            <consortium name="WormBaseParasite"/>
        </authorList>
    </citation>
    <scope>IDENTIFICATION</scope>
</reference>